<evidence type="ECO:0000313" key="2">
    <source>
        <dbReference type="Proteomes" id="UP001169862"/>
    </source>
</evidence>
<dbReference type="InterPro" id="IPR054222">
    <property type="entry name" value="DUF6942"/>
</dbReference>
<dbReference type="RefSeq" id="WP_303550006.1">
    <property type="nucleotide sequence ID" value="NZ_JAUOPG010000005.1"/>
</dbReference>
<dbReference type="EMBL" id="JAUOPG010000005">
    <property type="protein sequence ID" value="MDO6453693.1"/>
    <property type="molecule type" value="Genomic_DNA"/>
</dbReference>
<sequence>MLNEQGATVLGHLSHILLYLPNPPNLSNGDDAVSIIQANGNHWRKILSIYAKLVVKEGRWQDYRDGDLLREQAISFHDTLIATNTGEYCVHWVAGKASWERLGISLTGFTALDAEERAWYKGNILLTPYPDYRQFPNRLIEEIRVWLAHPDRAVG</sequence>
<protein>
    <submittedName>
        <fullName evidence="1">Uncharacterized protein</fullName>
    </submittedName>
</protein>
<dbReference type="AlphaFoldDB" id="A0AAW7XJZ6"/>
<dbReference type="Proteomes" id="UP001169862">
    <property type="component" value="Unassembled WGS sequence"/>
</dbReference>
<proteinExistence type="predicted"/>
<accession>A0AAW7XJZ6</accession>
<reference evidence="1" key="1">
    <citation type="submission" date="2023-07" db="EMBL/GenBank/DDBJ databases">
        <title>Genome content predicts the carbon catabolic preferences of heterotrophic bacteria.</title>
        <authorList>
            <person name="Gralka M."/>
        </authorList>
    </citation>
    <scope>NUCLEOTIDE SEQUENCE</scope>
    <source>
        <strain evidence="1">I2M16</strain>
    </source>
</reference>
<name>A0AAW7XJZ6_9GAMM</name>
<dbReference type="Pfam" id="PF22098">
    <property type="entry name" value="DUF6942"/>
    <property type="match status" value="1"/>
</dbReference>
<evidence type="ECO:0000313" key="1">
    <source>
        <dbReference type="EMBL" id="MDO6453693.1"/>
    </source>
</evidence>
<organism evidence="1 2">
    <name type="scientific">Neptunomonas phycophila</name>
    <dbReference type="NCBI Taxonomy" id="1572645"/>
    <lineage>
        <taxon>Bacteria</taxon>
        <taxon>Pseudomonadati</taxon>
        <taxon>Pseudomonadota</taxon>
        <taxon>Gammaproteobacteria</taxon>
        <taxon>Oceanospirillales</taxon>
        <taxon>Oceanospirillaceae</taxon>
        <taxon>Neptunomonas</taxon>
    </lineage>
</organism>
<comment type="caution">
    <text evidence="1">The sequence shown here is derived from an EMBL/GenBank/DDBJ whole genome shotgun (WGS) entry which is preliminary data.</text>
</comment>
<gene>
    <name evidence="1" type="ORF">Q4490_08950</name>
</gene>